<dbReference type="AlphaFoldDB" id="A0A0D2LAK5"/>
<proteinExistence type="predicted"/>
<feature type="region of interest" description="Disordered" evidence="1">
    <location>
        <begin position="325"/>
        <end position="443"/>
    </location>
</feature>
<gene>
    <name evidence="2" type="ORF">HYPSUDRAFT_200742</name>
</gene>
<feature type="compositionally biased region" description="Basic residues" evidence="1">
    <location>
        <begin position="328"/>
        <end position="350"/>
    </location>
</feature>
<protein>
    <submittedName>
        <fullName evidence="2">Uncharacterized protein</fullName>
    </submittedName>
</protein>
<reference evidence="3" key="1">
    <citation type="submission" date="2014-04" db="EMBL/GenBank/DDBJ databases">
        <title>Evolutionary Origins and Diversification of the Mycorrhizal Mutualists.</title>
        <authorList>
            <consortium name="DOE Joint Genome Institute"/>
            <consortium name="Mycorrhizal Genomics Consortium"/>
            <person name="Kohler A."/>
            <person name="Kuo A."/>
            <person name="Nagy L.G."/>
            <person name="Floudas D."/>
            <person name="Copeland A."/>
            <person name="Barry K.W."/>
            <person name="Cichocki N."/>
            <person name="Veneault-Fourrey C."/>
            <person name="LaButti K."/>
            <person name="Lindquist E.A."/>
            <person name="Lipzen A."/>
            <person name="Lundell T."/>
            <person name="Morin E."/>
            <person name="Murat C."/>
            <person name="Riley R."/>
            <person name="Ohm R."/>
            <person name="Sun H."/>
            <person name="Tunlid A."/>
            <person name="Henrissat B."/>
            <person name="Grigoriev I.V."/>
            <person name="Hibbett D.S."/>
            <person name="Martin F."/>
        </authorList>
    </citation>
    <scope>NUCLEOTIDE SEQUENCE [LARGE SCALE GENOMIC DNA]</scope>
    <source>
        <strain evidence="3">FD-334 SS-4</strain>
    </source>
</reference>
<accession>A0A0D2LAK5</accession>
<feature type="compositionally biased region" description="Basic residues" evidence="1">
    <location>
        <begin position="411"/>
        <end position="424"/>
    </location>
</feature>
<feature type="compositionally biased region" description="Polar residues" evidence="1">
    <location>
        <begin position="381"/>
        <end position="398"/>
    </location>
</feature>
<evidence type="ECO:0000313" key="2">
    <source>
        <dbReference type="EMBL" id="KJA24242.1"/>
    </source>
</evidence>
<feature type="region of interest" description="Disordered" evidence="1">
    <location>
        <begin position="273"/>
        <end position="306"/>
    </location>
</feature>
<keyword evidence="3" id="KW-1185">Reference proteome</keyword>
<feature type="region of interest" description="Disordered" evidence="1">
    <location>
        <begin position="1"/>
        <end position="25"/>
    </location>
</feature>
<dbReference type="Proteomes" id="UP000054270">
    <property type="component" value="Unassembled WGS sequence"/>
</dbReference>
<feature type="compositionally biased region" description="Polar residues" evidence="1">
    <location>
        <begin position="359"/>
        <end position="368"/>
    </location>
</feature>
<evidence type="ECO:0000313" key="3">
    <source>
        <dbReference type="Proteomes" id="UP000054270"/>
    </source>
</evidence>
<name>A0A0D2LAK5_HYPSF</name>
<feature type="compositionally biased region" description="Pro residues" evidence="1">
    <location>
        <begin position="1"/>
        <end position="10"/>
    </location>
</feature>
<dbReference type="EMBL" id="KN817538">
    <property type="protein sequence ID" value="KJA24242.1"/>
    <property type="molecule type" value="Genomic_DNA"/>
</dbReference>
<evidence type="ECO:0000256" key="1">
    <source>
        <dbReference type="SAM" id="MobiDB-lite"/>
    </source>
</evidence>
<organism evidence="2 3">
    <name type="scientific">Hypholoma sublateritium (strain FD-334 SS-4)</name>
    <dbReference type="NCBI Taxonomy" id="945553"/>
    <lineage>
        <taxon>Eukaryota</taxon>
        <taxon>Fungi</taxon>
        <taxon>Dikarya</taxon>
        <taxon>Basidiomycota</taxon>
        <taxon>Agaricomycotina</taxon>
        <taxon>Agaricomycetes</taxon>
        <taxon>Agaricomycetidae</taxon>
        <taxon>Agaricales</taxon>
        <taxon>Agaricineae</taxon>
        <taxon>Strophariaceae</taxon>
        <taxon>Hypholoma</taxon>
    </lineage>
</organism>
<sequence length="545" mass="59401">MQPRPLPPAPVSRRGGTGVHAHPIRAPTLLRQPTTQQAGQLARSLHAARTLPAPPRCLRGAMPSAGCDTLCGVRCLPQTMCRGDQAGVHRVQRRVAATRRPTRPCTLRALPTYHAGPAARTRTRMYDRTPEVLLLFYVFYFFIARAKRTKGHGGRKRARLASRAAGRGAPRGRVGVIERRGSGATAQDYCARDGGAWCTAESSGRTASALDALHDHYDTLQQIMRVMMSNYSSRSHRCSSPPRFAAVRLRMYILLHRAACPVEREPIMPRALPCGSESGRAHQKPAARPRMGTRGTARVPGASLLPGDITTRGVALLFPSTEPQNHRALAHTRTHAHRALWERRRPRRQTPARAIARASSTLRSSENPESGGPGWSATVRPAQSSTQLRPSMRSQTRAQRPAPAGGDTHPPRRASRRIQRRPRAQRTGAGEQPRAARARRAPGCAAYAHRRRGASPIAVGGRVAKRAWVRATLDFDVLALVSGAIAARLDEWMLELLEVGSGDGSSASPPVMAPRDRRQDAGRLVWRSARKLGAVPVTACTAVLY</sequence>